<keyword evidence="1" id="KW-0175">Coiled coil</keyword>
<evidence type="ECO:0000313" key="5">
    <source>
        <dbReference type="Proteomes" id="UP000269721"/>
    </source>
</evidence>
<dbReference type="GO" id="GO:0005524">
    <property type="term" value="F:ATP binding"/>
    <property type="evidence" value="ECO:0007669"/>
    <property type="project" value="InterPro"/>
</dbReference>
<dbReference type="EMBL" id="KZ993939">
    <property type="protein sequence ID" value="RKO94304.1"/>
    <property type="molecule type" value="Genomic_DNA"/>
</dbReference>
<feature type="compositionally biased region" description="Low complexity" evidence="2">
    <location>
        <begin position="640"/>
        <end position="649"/>
    </location>
</feature>
<feature type="compositionally biased region" description="Low complexity" evidence="2">
    <location>
        <begin position="901"/>
        <end position="934"/>
    </location>
</feature>
<feature type="non-terminal residue" evidence="4">
    <location>
        <position position="1"/>
    </location>
</feature>
<dbReference type="SMART" id="SM00220">
    <property type="entry name" value="S_TKc"/>
    <property type="match status" value="1"/>
</dbReference>
<dbReference type="InterPro" id="IPR011009">
    <property type="entry name" value="Kinase-like_dom_sf"/>
</dbReference>
<dbReference type="Pfam" id="PF00069">
    <property type="entry name" value="Pkinase"/>
    <property type="match status" value="1"/>
</dbReference>
<dbReference type="SUPFAM" id="SSF56112">
    <property type="entry name" value="Protein kinase-like (PK-like)"/>
    <property type="match status" value="1"/>
</dbReference>
<accession>A0A4P9WMZ9</accession>
<organism evidence="4 5">
    <name type="scientific">Blyttiomyces helicus</name>
    <dbReference type="NCBI Taxonomy" id="388810"/>
    <lineage>
        <taxon>Eukaryota</taxon>
        <taxon>Fungi</taxon>
        <taxon>Fungi incertae sedis</taxon>
        <taxon>Chytridiomycota</taxon>
        <taxon>Chytridiomycota incertae sedis</taxon>
        <taxon>Chytridiomycetes</taxon>
        <taxon>Chytridiomycetes incertae sedis</taxon>
        <taxon>Blyttiomyces</taxon>
    </lineage>
</organism>
<gene>
    <name evidence="4" type="ORF">BDK51DRAFT_29496</name>
</gene>
<reference evidence="5" key="1">
    <citation type="journal article" date="2018" name="Nat. Microbiol.">
        <title>Leveraging single-cell genomics to expand the fungal tree of life.</title>
        <authorList>
            <person name="Ahrendt S.R."/>
            <person name="Quandt C.A."/>
            <person name="Ciobanu D."/>
            <person name="Clum A."/>
            <person name="Salamov A."/>
            <person name="Andreopoulos B."/>
            <person name="Cheng J.F."/>
            <person name="Woyke T."/>
            <person name="Pelin A."/>
            <person name="Henrissat B."/>
            <person name="Reynolds N.K."/>
            <person name="Benny G.L."/>
            <person name="Smith M.E."/>
            <person name="James T.Y."/>
            <person name="Grigoriev I.V."/>
        </authorList>
    </citation>
    <scope>NUCLEOTIDE SEQUENCE [LARGE SCALE GENOMIC DNA]</scope>
</reference>
<feature type="region of interest" description="Disordered" evidence="2">
    <location>
        <begin position="330"/>
        <end position="350"/>
    </location>
</feature>
<feature type="compositionally biased region" description="Acidic residues" evidence="2">
    <location>
        <begin position="341"/>
        <end position="350"/>
    </location>
</feature>
<proteinExistence type="predicted"/>
<feature type="compositionally biased region" description="Basic and acidic residues" evidence="2">
    <location>
        <begin position="1122"/>
        <end position="1133"/>
    </location>
</feature>
<feature type="coiled-coil region" evidence="1">
    <location>
        <begin position="1194"/>
        <end position="1248"/>
    </location>
</feature>
<dbReference type="Proteomes" id="UP000269721">
    <property type="component" value="Unassembled WGS sequence"/>
</dbReference>
<keyword evidence="5" id="KW-1185">Reference proteome</keyword>
<evidence type="ECO:0000259" key="3">
    <source>
        <dbReference type="PROSITE" id="PS50011"/>
    </source>
</evidence>
<feature type="compositionally biased region" description="Pro residues" evidence="2">
    <location>
        <begin position="1144"/>
        <end position="1156"/>
    </location>
</feature>
<feature type="compositionally biased region" description="Low complexity" evidence="2">
    <location>
        <begin position="505"/>
        <end position="521"/>
    </location>
</feature>
<feature type="compositionally biased region" description="Polar residues" evidence="2">
    <location>
        <begin position="461"/>
        <end position="477"/>
    </location>
</feature>
<feature type="compositionally biased region" description="Low complexity" evidence="2">
    <location>
        <begin position="330"/>
        <end position="340"/>
    </location>
</feature>
<evidence type="ECO:0000313" key="4">
    <source>
        <dbReference type="EMBL" id="RKO94304.1"/>
    </source>
</evidence>
<protein>
    <recommendedName>
        <fullName evidence="3">Protein kinase domain-containing protein</fullName>
    </recommendedName>
</protein>
<dbReference type="GO" id="GO:0004672">
    <property type="term" value="F:protein kinase activity"/>
    <property type="evidence" value="ECO:0007669"/>
    <property type="project" value="InterPro"/>
</dbReference>
<dbReference type="InterPro" id="IPR000719">
    <property type="entry name" value="Prot_kinase_dom"/>
</dbReference>
<feature type="compositionally biased region" description="Basic and acidic residues" evidence="2">
    <location>
        <begin position="1088"/>
        <end position="1107"/>
    </location>
</feature>
<feature type="region of interest" description="Disordered" evidence="2">
    <location>
        <begin position="707"/>
        <end position="730"/>
    </location>
</feature>
<evidence type="ECO:0000256" key="2">
    <source>
        <dbReference type="SAM" id="MobiDB-lite"/>
    </source>
</evidence>
<feature type="region of interest" description="Disordered" evidence="2">
    <location>
        <begin position="1001"/>
        <end position="1036"/>
    </location>
</feature>
<dbReference type="Gene3D" id="1.10.510.10">
    <property type="entry name" value="Transferase(Phosphotransferase) domain 1"/>
    <property type="match status" value="1"/>
</dbReference>
<feature type="domain" description="Protein kinase" evidence="3">
    <location>
        <begin position="1269"/>
        <end position="1566"/>
    </location>
</feature>
<feature type="region of interest" description="Disordered" evidence="2">
    <location>
        <begin position="583"/>
        <end position="649"/>
    </location>
</feature>
<evidence type="ECO:0000256" key="1">
    <source>
        <dbReference type="SAM" id="Coils"/>
    </source>
</evidence>
<feature type="region of interest" description="Disordered" evidence="2">
    <location>
        <begin position="108"/>
        <end position="130"/>
    </location>
</feature>
<dbReference type="PANTHER" id="PTHR24216:SF65">
    <property type="entry name" value="PAXILLIN-LIKE PROTEIN 1"/>
    <property type="match status" value="1"/>
</dbReference>
<feature type="region of interest" description="Disordered" evidence="2">
    <location>
        <begin position="1048"/>
        <end position="1159"/>
    </location>
</feature>
<dbReference type="PANTHER" id="PTHR24216">
    <property type="entry name" value="PAXILLIN-RELATED"/>
    <property type="match status" value="1"/>
</dbReference>
<feature type="region of interest" description="Disordered" evidence="2">
    <location>
        <begin position="863"/>
        <end position="936"/>
    </location>
</feature>
<dbReference type="PROSITE" id="PS50011">
    <property type="entry name" value="PROTEIN_KINASE_DOM"/>
    <property type="match status" value="1"/>
</dbReference>
<feature type="region of interest" description="Disordered" evidence="2">
    <location>
        <begin position="399"/>
        <end position="523"/>
    </location>
</feature>
<feature type="region of interest" description="Disordered" evidence="2">
    <location>
        <begin position="545"/>
        <end position="571"/>
    </location>
</feature>
<sequence length="1750" mass="189403">SGAKTSKELREARKEQPDLQRAERVCGGLRVRGGLVLCERASSVGLGVKKVVEGVDLAVAKVGSEGYSSAGLRSFFNVLLPAPEGGGGGGCPHKQTAAKFYTRQQYTSNTQRKAAGETGDWTEGGGAAAASTKTIPPALVEQLLTEDNKRFLVDQARETRAAIDLAASEPPLSDSSNSASPYSSGPAPAAACPLYKLFYRGNDSATRALRACRQEKGGEGLLLLSSRVQWSRDGTCVGRHLNHVRITGNVAVAGLVEKSLSGHDAEFGIGHVTGGWLVRILCAKQLDAYVEEDFARRYFGLKATYCPALIESRFCEGFFDALVGSPDVSSEVVESPGSEGSESEDEEVAVGISEEELLAGAPRSPLAQPNLPPPKKNATIKRKVFQTRAVIVGGESAGLKAATDMARSTSSKDAAPSPSLDAESVVSEVTPLANSAPESNEIERSSLNVEDSAEEGDLDSSFPSLASMSRATKSSPPRNIPSKRPAPPPAWLEPPAKITRHPSRSSPSFADSTTAAADSTSVLRPRFVSLLRKNSNQERKVFKNVVRGGRADSETASATAPTTCEDAVRSSSLDAGLVISAATVADSTDEGNPDCSSSPSGLSRAPKPNPPPNVPSKRPAKEPAQLEPPSKIGRYPPNPARSSSSTAASATAVDLTVDSFDKQPRDLGQAGRREFFDTDAFQFRVEVLAPNPARDEEKVQYASMNKIGPMPVKAPSKKASKESASLRSKKSASLPLAQTVPIETLNRNGQGVAAETGNWMFVLEPGRIGIVHSAKGSADLSSFPVEEIEEIQYSLKNGRCVIALLTTTRDKYIATLDNKSGGVFLPILPTIRLRKKARKLQGTQAGALWKETIDATVPKETAAVDPAAASPHETTPVDPAAASSHETAPVDPSTANPHAITPVDTAAASTAPVDPAAARAMPSATVSSSLPVSPSRRRSGFLKNLTGAWYPQPGPASLVLPAVEDSKKRAHDSESVWVTQIPRTGMGDVGRKAAHLDAGIGRKNFAPADSDSARDLPKRSGPAPNESSGPNNSERYRLEPKVFENLRLAPSASTPVPPTRPAQNRTAITVYDETSAPNLKLPYKPRGGARDPRPSSRQFRSNEELARTEGVPPTELPSQISEGRRSVLIEHTTHPARSGQSAPQPAPPSQANPPTSPIQNLGEPLIATDDTLPTLNAALRAALAKNAAGYRPDAKMAKKEITAAKQRRDQISIEIAKLKEGGVVKKDQEKLKQEKENVESRIEYWKIAKEVAETRQKIPTLAIFPKERLSVVKCLGGDVWEVTVTDPPADTPRILAHKPYRRVEGRTGQASHKRSRLEVEARLGLLKEVAILWALRGRGLDVPEVKGLVEDGMGISGFLMPRYTATLTDFSPWKGPLELKTAGAKYFSLILQLLLTVATLHDLGISHMDLHHENVMVLVTRPNGREEWTLRVCDLGAAHVGREGAVCAEVREALPNWKGLGEAGGVGEMEKLDGNFGRRDYRPPELRHRAELPLYPTKIDSWNIGILLLSLLSPIFPPPIDYQSELHDRIDEDVPDPWRDICRGFLVERPDERDHSWCKHRTDPRLDVARVVEHIECKGGYDWVEGRDAVVAVFEKRGRRKIQPPSMVGRSLFPCRYAAWIIKEVDPTHPCAQKEGKHRRYALPWQVERPSKPWTKKLRKHRDGRPETPPARVEFACRKRHHCRFELERCEKTYKFLAVAKLFGPSNRSKFEDHAVIAPHIARAISALNSLDLASSTSFDSSWQGLSFIT</sequence>
<name>A0A4P9WMZ9_9FUNG</name>